<dbReference type="RefSeq" id="WP_232187721.1">
    <property type="nucleotide sequence ID" value="NZ_JAIOAP010000014.1"/>
</dbReference>
<keyword evidence="4 6" id="KW-1133">Transmembrane helix</keyword>
<dbReference type="PANTHER" id="PTHR31885:SF6">
    <property type="entry name" value="GH04784P"/>
    <property type="match status" value="1"/>
</dbReference>
<dbReference type="InterPro" id="IPR012506">
    <property type="entry name" value="TMEM86B-like"/>
</dbReference>
<comment type="subcellular location">
    <subcellularLocation>
        <location evidence="1">Membrane</location>
        <topology evidence="1">Multi-pass membrane protein</topology>
    </subcellularLocation>
</comment>
<name>A0ABV1KZC0_9BACL</name>
<protein>
    <submittedName>
        <fullName evidence="7">Lysoplasmalogenase</fullName>
    </submittedName>
</protein>
<feature type="transmembrane region" description="Helical" evidence="6">
    <location>
        <begin position="109"/>
        <end position="129"/>
    </location>
</feature>
<feature type="transmembrane region" description="Helical" evidence="6">
    <location>
        <begin position="167"/>
        <end position="186"/>
    </location>
</feature>
<organism evidence="7 8">
    <name type="scientific">Cohnella silvisoli</name>
    <dbReference type="NCBI Taxonomy" id="2873699"/>
    <lineage>
        <taxon>Bacteria</taxon>
        <taxon>Bacillati</taxon>
        <taxon>Bacillota</taxon>
        <taxon>Bacilli</taxon>
        <taxon>Bacillales</taxon>
        <taxon>Paenibacillaceae</taxon>
        <taxon>Cohnella</taxon>
    </lineage>
</organism>
<reference evidence="7 8" key="1">
    <citation type="journal article" date="2023" name="Genome Announc.">
        <title>Pan-Genome Analyses of the Genus Cohnella and Proposal of the Novel Species Cohnella silvisoli sp. nov., Isolated from Forest Soil.</title>
        <authorList>
            <person name="Wang C."/>
            <person name="Mao L."/>
            <person name="Bao G."/>
            <person name="Zhu H."/>
        </authorList>
    </citation>
    <scope>NUCLEOTIDE SEQUENCE [LARGE SCALE GENOMIC DNA]</scope>
    <source>
        <strain evidence="7 8">NL03-T5-1</strain>
    </source>
</reference>
<evidence type="ECO:0000256" key="1">
    <source>
        <dbReference type="ARBA" id="ARBA00004141"/>
    </source>
</evidence>
<keyword evidence="3 6" id="KW-0812">Transmembrane</keyword>
<evidence type="ECO:0000256" key="2">
    <source>
        <dbReference type="ARBA" id="ARBA00007375"/>
    </source>
</evidence>
<dbReference type="EMBL" id="JASKHM010000015">
    <property type="protein sequence ID" value="MEQ4485405.1"/>
    <property type="molecule type" value="Genomic_DNA"/>
</dbReference>
<sequence>MSRERKLLLAAIVLSGAGYLLVMAEGNTMMRWILKPGTILLIIGLVATMRDVAKTYRNLVIAGLLLSAIGDCFLLLAGDKWFVLGLSSFLFAHVVYFAAFVTRWQGLSFYRLIALIPISVYSVWLLSGLHKGIYNGGDTGLWLPVLVYVIVISSMIWSAVISGSRIAVAGAIVFFVSDSLLAWNMFVSPIAGAGYGVMITYYAAQFMIAKSIESR</sequence>
<feature type="transmembrane region" description="Helical" evidence="6">
    <location>
        <begin position="192"/>
        <end position="209"/>
    </location>
</feature>
<evidence type="ECO:0000256" key="5">
    <source>
        <dbReference type="ARBA" id="ARBA00023136"/>
    </source>
</evidence>
<comment type="caution">
    <text evidence="7">The sequence shown here is derived from an EMBL/GenBank/DDBJ whole genome shotgun (WGS) entry which is preliminary data.</text>
</comment>
<evidence type="ECO:0000256" key="6">
    <source>
        <dbReference type="SAM" id="Phobius"/>
    </source>
</evidence>
<evidence type="ECO:0000313" key="8">
    <source>
        <dbReference type="Proteomes" id="UP001493487"/>
    </source>
</evidence>
<feature type="transmembrane region" description="Helical" evidence="6">
    <location>
        <begin position="82"/>
        <end position="102"/>
    </location>
</feature>
<keyword evidence="5 6" id="KW-0472">Membrane</keyword>
<dbReference type="Pfam" id="PF07947">
    <property type="entry name" value="YhhN"/>
    <property type="match status" value="1"/>
</dbReference>
<feature type="transmembrane region" description="Helical" evidence="6">
    <location>
        <begin position="30"/>
        <end position="47"/>
    </location>
</feature>
<feature type="transmembrane region" description="Helical" evidence="6">
    <location>
        <begin position="7"/>
        <end position="24"/>
    </location>
</feature>
<evidence type="ECO:0000313" key="7">
    <source>
        <dbReference type="EMBL" id="MEQ4485405.1"/>
    </source>
</evidence>
<comment type="similarity">
    <text evidence="2">Belongs to the TMEM86 family.</text>
</comment>
<feature type="transmembrane region" description="Helical" evidence="6">
    <location>
        <begin position="141"/>
        <end position="160"/>
    </location>
</feature>
<evidence type="ECO:0000256" key="4">
    <source>
        <dbReference type="ARBA" id="ARBA00022989"/>
    </source>
</evidence>
<feature type="transmembrane region" description="Helical" evidence="6">
    <location>
        <begin position="59"/>
        <end position="76"/>
    </location>
</feature>
<keyword evidence="8" id="KW-1185">Reference proteome</keyword>
<gene>
    <name evidence="7" type="ORF">QJS35_23755</name>
</gene>
<dbReference type="PANTHER" id="PTHR31885">
    <property type="entry name" value="GH04784P"/>
    <property type="match status" value="1"/>
</dbReference>
<proteinExistence type="inferred from homology"/>
<accession>A0ABV1KZC0</accession>
<evidence type="ECO:0000256" key="3">
    <source>
        <dbReference type="ARBA" id="ARBA00022692"/>
    </source>
</evidence>
<dbReference type="Proteomes" id="UP001493487">
    <property type="component" value="Unassembled WGS sequence"/>
</dbReference>